<name>A0AC34RRL4_9BILA</name>
<organism evidence="1 2">
    <name type="scientific">Panagrolaimus sp. JU765</name>
    <dbReference type="NCBI Taxonomy" id="591449"/>
    <lineage>
        <taxon>Eukaryota</taxon>
        <taxon>Metazoa</taxon>
        <taxon>Ecdysozoa</taxon>
        <taxon>Nematoda</taxon>
        <taxon>Chromadorea</taxon>
        <taxon>Rhabditida</taxon>
        <taxon>Tylenchina</taxon>
        <taxon>Panagrolaimomorpha</taxon>
        <taxon>Panagrolaimoidea</taxon>
        <taxon>Panagrolaimidae</taxon>
        <taxon>Panagrolaimus</taxon>
    </lineage>
</organism>
<protein>
    <submittedName>
        <fullName evidence="2">Uncharacterized protein</fullName>
    </submittedName>
</protein>
<evidence type="ECO:0000313" key="2">
    <source>
        <dbReference type="WBParaSite" id="JU765_v2.g9405.t1"/>
    </source>
</evidence>
<proteinExistence type="predicted"/>
<accession>A0AC34RRL4</accession>
<dbReference type="Proteomes" id="UP000887576">
    <property type="component" value="Unplaced"/>
</dbReference>
<evidence type="ECO:0000313" key="1">
    <source>
        <dbReference type="Proteomes" id="UP000887576"/>
    </source>
</evidence>
<dbReference type="WBParaSite" id="JU765_v2.g9405.t1">
    <property type="protein sequence ID" value="JU765_v2.g9405.t1"/>
    <property type="gene ID" value="JU765_v2.g9405"/>
</dbReference>
<sequence>MESQRKVSEELNALRLEYVKLEKSIKVEEEHPTNDSSSSTEKEFYAIADGDHIGISCNKFEAEMLMKLSISKVKYQVFDSYEKAMNYIIAYEESPESPMAKDRPLYVTNDGYNSSIFLNWEDIRTWFKTTAYPSYRRVMTKKEGEKWIRFTRDLKLSKMIFS</sequence>
<reference evidence="2" key="1">
    <citation type="submission" date="2022-11" db="UniProtKB">
        <authorList>
            <consortium name="WormBaseParasite"/>
        </authorList>
    </citation>
    <scope>IDENTIFICATION</scope>
</reference>